<feature type="region of interest" description="Disordered" evidence="2">
    <location>
        <begin position="1"/>
        <end position="47"/>
    </location>
</feature>
<comment type="caution">
    <text evidence="3">The sequence shown here is derived from an EMBL/GenBank/DDBJ whole genome shotgun (WGS) entry which is preliminary data.</text>
</comment>
<name>A0AAV7V4V2_PLEWA</name>
<evidence type="ECO:0000313" key="3">
    <source>
        <dbReference type="EMBL" id="KAJ1195792.1"/>
    </source>
</evidence>
<feature type="coiled-coil region" evidence="1">
    <location>
        <begin position="77"/>
        <end position="111"/>
    </location>
</feature>
<dbReference type="Gene3D" id="1.20.5.340">
    <property type="match status" value="1"/>
</dbReference>
<reference evidence="3" key="1">
    <citation type="journal article" date="2022" name="bioRxiv">
        <title>Sequencing and chromosome-scale assembly of the giantPleurodeles waltlgenome.</title>
        <authorList>
            <person name="Brown T."/>
            <person name="Elewa A."/>
            <person name="Iarovenko S."/>
            <person name="Subramanian E."/>
            <person name="Araus A.J."/>
            <person name="Petzold A."/>
            <person name="Susuki M."/>
            <person name="Suzuki K.-i.T."/>
            <person name="Hayashi T."/>
            <person name="Toyoda A."/>
            <person name="Oliveira C."/>
            <person name="Osipova E."/>
            <person name="Leigh N.D."/>
            <person name="Simon A."/>
            <person name="Yun M.H."/>
        </authorList>
    </citation>
    <scope>NUCLEOTIDE SEQUENCE</scope>
    <source>
        <strain evidence="3">20211129_DDA</strain>
        <tissue evidence="3">Liver</tissue>
    </source>
</reference>
<keyword evidence="1" id="KW-0175">Coiled coil</keyword>
<feature type="compositionally biased region" description="Basic and acidic residues" evidence="2">
    <location>
        <begin position="26"/>
        <end position="47"/>
    </location>
</feature>
<proteinExistence type="predicted"/>
<keyword evidence="4" id="KW-1185">Reference proteome</keyword>
<dbReference type="Proteomes" id="UP001066276">
    <property type="component" value="Chromosome 2_2"/>
</dbReference>
<protein>
    <submittedName>
        <fullName evidence="3">Uncharacterized protein</fullName>
    </submittedName>
</protein>
<dbReference type="EMBL" id="JANPWB010000004">
    <property type="protein sequence ID" value="KAJ1195792.1"/>
    <property type="molecule type" value="Genomic_DNA"/>
</dbReference>
<evidence type="ECO:0000313" key="4">
    <source>
        <dbReference type="Proteomes" id="UP001066276"/>
    </source>
</evidence>
<sequence length="124" mass="13952">MGRDKLQRGAQVDKIVQYTIPGQGSGDRRTEDPPNMEERPQTQDTHEILEVMQGTRVALEAKMDTMAMDINHLRLDLRKVAVRVMSTEGEIDELQNKICTLQATIETLQSEATRMAILVEDAEG</sequence>
<dbReference type="AlphaFoldDB" id="A0AAV7V4V2"/>
<evidence type="ECO:0000256" key="2">
    <source>
        <dbReference type="SAM" id="MobiDB-lite"/>
    </source>
</evidence>
<gene>
    <name evidence="3" type="ORF">NDU88_005060</name>
</gene>
<organism evidence="3 4">
    <name type="scientific">Pleurodeles waltl</name>
    <name type="common">Iberian ribbed newt</name>
    <dbReference type="NCBI Taxonomy" id="8319"/>
    <lineage>
        <taxon>Eukaryota</taxon>
        <taxon>Metazoa</taxon>
        <taxon>Chordata</taxon>
        <taxon>Craniata</taxon>
        <taxon>Vertebrata</taxon>
        <taxon>Euteleostomi</taxon>
        <taxon>Amphibia</taxon>
        <taxon>Batrachia</taxon>
        <taxon>Caudata</taxon>
        <taxon>Salamandroidea</taxon>
        <taxon>Salamandridae</taxon>
        <taxon>Pleurodelinae</taxon>
        <taxon>Pleurodeles</taxon>
    </lineage>
</organism>
<accession>A0AAV7V4V2</accession>
<evidence type="ECO:0000256" key="1">
    <source>
        <dbReference type="SAM" id="Coils"/>
    </source>
</evidence>